<dbReference type="PANTHER" id="PTHR43178">
    <property type="entry name" value="DIHYDROLIPOAMIDE ACETYLTRANSFERASE COMPONENT OF PYRUVATE DEHYDROGENASE COMPLEX"/>
    <property type="match status" value="1"/>
</dbReference>
<feature type="domain" description="2-oxoacid dehydrogenase acyltransferase catalytic" evidence="4">
    <location>
        <begin position="2"/>
        <end position="79"/>
    </location>
</feature>
<dbReference type="InterPro" id="IPR050743">
    <property type="entry name" value="2-oxoacid_DH_E2_comp"/>
</dbReference>
<reference evidence="5" key="1">
    <citation type="submission" date="2019-08" db="EMBL/GenBank/DDBJ databases">
        <authorList>
            <person name="Kucharzyk K."/>
            <person name="Murdoch R.W."/>
            <person name="Higgins S."/>
            <person name="Loffler F."/>
        </authorList>
    </citation>
    <scope>NUCLEOTIDE SEQUENCE</scope>
</reference>
<dbReference type="AlphaFoldDB" id="A0A645EYM6"/>
<dbReference type="PANTHER" id="PTHR43178:SF5">
    <property type="entry name" value="LIPOAMIDE ACYLTRANSFERASE COMPONENT OF BRANCHED-CHAIN ALPHA-KETO ACID DEHYDROGENASE COMPLEX, MITOCHONDRIAL"/>
    <property type="match status" value="1"/>
</dbReference>
<dbReference type="Pfam" id="PF00198">
    <property type="entry name" value="2-oxoacid_dh"/>
    <property type="match status" value="1"/>
</dbReference>
<organism evidence="5">
    <name type="scientific">bioreactor metagenome</name>
    <dbReference type="NCBI Taxonomy" id="1076179"/>
    <lineage>
        <taxon>unclassified sequences</taxon>
        <taxon>metagenomes</taxon>
        <taxon>ecological metagenomes</taxon>
    </lineage>
</organism>
<keyword evidence="3" id="KW-0012">Acyltransferase</keyword>
<dbReference type="GO" id="GO:0031405">
    <property type="term" value="F:lipoic acid binding"/>
    <property type="evidence" value="ECO:0007669"/>
    <property type="project" value="TreeGrafter"/>
</dbReference>
<evidence type="ECO:0000256" key="2">
    <source>
        <dbReference type="ARBA" id="ARBA00022679"/>
    </source>
</evidence>
<keyword evidence="2" id="KW-0808">Transferase</keyword>
<proteinExistence type="predicted"/>
<sequence length="79" mass="8327">MTNLGDQGVGTVFPVIHPPQVAIVGFGTVAPRPWVEAGALTVMPTVMATLAADHRVSDGHRGGLFLAALRDLLQRPEDL</sequence>
<dbReference type="InterPro" id="IPR001078">
    <property type="entry name" value="2-oxoacid_DH_actylTfrase"/>
</dbReference>
<dbReference type="EMBL" id="VSSQ01053114">
    <property type="protein sequence ID" value="MPN07155.1"/>
    <property type="molecule type" value="Genomic_DNA"/>
</dbReference>
<gene>
    <name evidence="5" type="ORF">SDC9_154421</name>
</gene>
<evidence type="ECO:0000313" key="5">
    <source>
        <dbReference type="EMBL" id="MPN07155.1"/>
    </source>
</evidence>
<dbReference type="GO" id="GO:0016407">
    <property type="term" value="F:acetyltransferase activity"/>
    <property type="evidence" value="ECO:0007669"/>
    <property type="project" value="TreeGrafter"/>
</dbReference>
<accession>A0A645EYM6</accession>
<evidence type="ECO:0000256" key="1">
    <source>
        <dbReference type="ARBA" id="ARBA00001938"/>
    </source>
</evidence>
<dbReference type="SUPFAM" id="SSF52777">
    <property type="entry name" value="CoA-dependent acyltransferases"/>
    <property type="match status" value="1"/>
</dbReference>
<dbReference type="InterPro" id="IPR023213">
    <property type="entry name" value="CAT-like_dom_sf"/>
</dbReference>
<name>A0A645EYM6_9ZZZZ</name>
<dbReference type="GO" id="GO:0005737">
    <property type="term" value="C:cytoplasm"/>
    <property type="evidence" value="ECO:0007669"/>
    <property type="project" value="TreeGrafter"/>
</dbReference>
<dbReference type="Gene3D" id="3.30.559.10">
    <property type="entry name" value="Chloramphenicol acetyltransferase-like domain"/>
    <property type="match status" value="1"/>
</dbReference>
<comment type="caution">
    <text evidence="5">The sequence shown here is derived from an EMBL/GenBank/DDBJ whole genome shotgun (WGS) entry which is preliminary data.</text>
</comment>
<protein>
    <recommendedName>
        <fullName evidence="4">2-oxoacid dehydrogenase acyltransferase catalytic domain-containing protein</fullName>
    </recommendedName>
</protein>
<comment type="cofactor">
    <cofactor evidence="1">
        <name>(R)-lipoate</name>
        <dbReference type="ChEBI" id="CHEBI:83088"/>
    </cofactor>
</comment>
<evidence type="ECO:0000259" key="4">
    <source>
        <dbReference type="Pfam" id="PF00198"/>
    </source>
</evidence>
<evidence type="ECO:0000256" key="3">
    <source>
        <dbReference type="ARBA" id="ARBA00023315"/>
    </source>
</evidence>